<reference evidence="7" key="1">
    <citation type="journal article" date="2011" name="BMC Genomics">
        <title>Complete genome sequence of the filamentous anoxygenic phototrophic bacterium Chloroflexus aurantiacus.</title>
        <authorList>
            <person name="Tang K.H."/>
            <person name="Barry K."/>
            <person name="Chertkov O."/>
            <person name="Dalin E."/>
            <person name="Han C.S."/>
            <person name="Hauser L.J."/>
            <person name="Honchak B.M."/>
            <person name="Karbach L.E."/>
            <person name="Land M.L."/>
            <person name="Lapidus A."/>
            <person name="Larimer F.W."/>
            <person name="Mikhailova N."/>
            <person name="Pitluck S."/>
            <person name="Pierson B.K."/>
            <person name="Blankenship R.E."/>
        </authorList>
    </citation>
    <scope>NUCLEOTIDE SEQUENCE [LARGE SCALE GENOMIC DNA]</scope>
    <source>
        <strain evidence="7">ATCC 29366 / DSM 635 / J-10-fl</strain>
    </source>
</reference>
<dbReference type="InterPro" id="IPR016032">
    <property type="entry name" value="Sig_transdc_resp-reg_C-effctor"/>
</dbReference>
<dbReference type="HOGENOM" id="CLU_1248801_0_0_0"/>
<keyword evidence="1 3" id="KW-0597">Phosphoprotein</keyword>
<dbReference type="SMART" id="SM00448">
    <property type="entry name" value="REC"/>
    <property type="match status" value="1"/>
</dbReference>
<dbReference type="InterPro" id="IPR058245">
    <property type="entry name" value="NreC/VraR/RcsB-like_REC"/>
</dbReference>
<dbReference type="EMBL" id="CP000909">
    <property type="protein sequence ID" value="ABY36562.1"/>
    <property type="molecule type" value="Genomic_DNA"/>
</dbReference>
<protein>
    <submittedName>
        <fullName evidence="6">Response regulator receiver</fullName>
    </submittedName>
</protein>
<dbReference type="PANTHER" id="PTHR43214">
    <property type="entry name" value="TWO-COMPONENT RESPONSE REGULATOR"/>
    <property type="match status" value="1"/>
</dbReference>
<dbReference type="Pfam" id="PF00072">
    <property type="entry name" value="Response_reg"/>
    <property type="match status" value="1"/>
</dbReference>
<feature type="modified residue" description="4-aspartylphosphate" evidence="3">
    <location>
        <position position="57"/>
    </location>
</feature>
<proteinExistence type="predicted"/>
<dbReference type="GO" id="GO:0003677">
    <property type="term" value="F:DNA binding"/>
    <property type="evidence" value="ECO:0007669"/>
    <property type="project" value="UniProtKB-KW"/>
</dbReference>
<evidence type="ECO:0000259" key="4">
    <source>
        <dbReference type="PROSITE" id="PS50043"/>
    </source>
</evidence>
<dbReference type="GO" id="GO:0006355">
    <property type="term" value="P:regulation of DNA-templated transcription"/>
    <property type="evidence" value="ECO:0007669"/>
    <property type="project" value="InterPro"/>
</dbReference>
<keyword evidence="2" id="KW-0238">DNA-binding</keyword>
<dbReference type="InterPro" id="IPR039420">
    <property type="entry name" value="WalR-like"/>
</dbReference>
<evidence type="ECO:0000256" key="2">
    <source>
        <dbReference type="ARBA" id="ARBA00023125"/>
    </source>
</evidence>
<dbReference type="Gene3D" id="3.40.50.2300">
    <property type="match status" value="1"/>
</dbReference>
<dbReference type="PROSITE" id="PS50043">
    <property type="entry name" value="HTH_LUXR_2"/>
    <property type="match status" value="1"/>
</dbReference>
<dbReference type="STRING" id="324602.Caur_3377"/>
<dbReference type="GO" id="GO:0000160">
    <property type="term" value="P:phosphorelay signal transduction system"/>
    <property type="evidence" value="ECO:0007669"/>
    <property type="project" value="InterPro"/>
</dbReference>
<dbReference type="InterPro" id="IPR000792">
    <property type="entry name" value="Tscrpt_reg_LuxR_C"/>
</dbReference>
<sequence>MGATIRVLIADDILPFVKGLKEMLAELPTIDLIGEAFTSTEAVTKAISLRPDVIMIDLHWKEERTGGLSMRQHYERGLEAIRRIKQQAPEVAVLAMTAHAELVEQARRHGADVAVMKEQLNDFDQLEQLLHHAIETVRSPQIRRDAFEQLSVREQQILELMAKGLTDQEISTRLAWGIGVIKRDVQAIFEKLRVRSRAHAVARGYDLGLLQKDSSFDSNES</sequence>
<dbReference type="CDD" id="cd06170">
    <property type="entry name" value="LuxR_C_like"/>
    <property type="match status" value="1"/>
</dbReference>
<dbReference type="eggNOG" id="COG2197">
    <property type="taxonomic scope" value="Bacteria"/>
</dbReference>
<name>A9WJU6_CHLAA</name>
<dbReference type="InParanoid" id="A9WJU6"/>
<evidence type="ECO:0000259" key="5">
    <source>
        <dbReference type="PROSITE" id="PS50110"/>
    </source>
</evidence>
<dbReference type="EnsemblBacteria" id="ABY36562">
    <property type="protein sequence ID" value="ABY36562"/>
    <property type="gene ID" value="Caur_3377"/>
</dbReference>
<organism evidence="6 7">
    <name type="scientific">Chloroflexus aurantiacus (strain ATCC 29366 / DSM 635 / J-10-fl)</name>
    <dbReference type="NCBI Taxonomy" id="324602"/>
    <lineage>
        <taxon>Bacteria</taxon>
        <taxon>Bacillati</taxon>
        <taxon>Chloroflexota</taxon>
        <taxon>Chloroflexia</taxon>
        <taxon>Chloroflexales</taxon>
        <taxon>Chloroflexineae</taxon>
        <taxon>Chloroflexaceae</taxon>
        <taxon>Chloroflexus</taxon>
    </lineage>
</organism>
<dbReference type="RefSeq" id="WP_012259215.1">
    <property type="nucleotide sequence ID" value="NC_010175.1"/>
</dbReference>
<dbReference type="InterPro" id="IPR001789">
    <property type="entry name" value="Sig_transdc_resp-reg_receiver"/>
</dbReference>
<dbReference type="SUPFAM" id="SSF46894">
    <property type="entry name" value="C-terminal effector domain of the bipartite response regulators"/>
    <property type="match status" value="1"/>
</dbReference>
<evidence type="ECO:0000256" key="3">
    <source>
        <dbReference type="PROSITE-ProRule" id="PRU00169"/>
    </source>
</evidence>
<gene>
    <name evidence="6" type="ordered locus">Caur_3377</name>
</gene>
<evidence type="ECO:0000313" key="7">
    <source>
        <dbReference type="Proteomes" id="UP000002008"/>
    </source>
</evidence>
<dbReference type="CDD" id="cd17535">
    <property type="entry name" value="REC_NarL-like"/>
    <property type="match status" value="1"/>
</dbReference>
<evidence type="ECO:0000256" key="1">
    <source>
        <dbReference type="ARBA" id="ARBA00022553"/>
    </source>
</evidence>
<dbReference type="PATRIC" id="fig|324602.8.peg.3799"/>
<dbReference type="InterPro" id="IPR011006">
    <property type="entry name" value="CheY-like_superfamily"/>
</dbReference>
<dbReference type="SUPFAM" id="SSF52172">
    <property type="entry name" value="CheY-like"/>
    <property type="match status" value="1"/>
</dbReference>
<dbReference type="PANTHER" id="PTHR43214:SF43">
    <property type="entry name" value="TWO-COMPONENT RESPONSE REGULATOR"/>
    <property type="match status" value="1"/>
</dbReference>
<feature type="domain" description="Response regulatory" evidence="5">
    <location>
        <begin position="6"/>
        <end position="131"/>
    </location>
</feature>
<dbReference type="Pfam" id="PF00196">
    <property type="entry name" value="GerE"/>
    <property type="match status" value="1"/>
</dbReference>
<dbReference type="Gene3D" id="1.10.10.10">
    <property type="entry name" value="Winged helix-like DNA-binding domain superfamily/Winged helix DNA-binding domain"/>
    <property type="match status" value="1"/>
</dbReference>
<dbReference type="SMART" id="SM00421">
    <property type="entry name" value="HTH_LUXR"/>
    <property type="match status" value="1"/>
</dbReference>
<dbReference type="Proteomes" id="UP000002008">
    <property type="component" value="Chromosome"/>
</dbReference>
<feature type="domain" description="HTH luxR-type" evidence="4">
    <location>
        <begin position="143"/>
        <end position="208"/>
    </location>
</feature>
<accession>A9WJU6</accession>
<dbReference type="AlphaFoldDB" id="A9WJU6"/>
<evidence type="ECO:0000313" key="6">
    <source>
        <dbReference type="EMBL" id="ABY36562.1"/>
    </source>
</evidence>
<dbReference type="KEGG" id="cau:Caur_3377"/>
<dbReference type="PROSITE" id="PS50110">
    <property type="entry name" value="RESPONSE_REGULATORY"/>
    <property type="match status" value="1"/>
</dbReference>
<keyword evidence="7" id="KW-1185">Reference proteome</keyword>
<dbReference type="InterPro" id="IPR036388">
    <property type="entry name" value="WH-like_DNA-bd_sf"/>
</dbReference>